<evidence type="ECO:0000313" key="3">
    <source>
        <dbReference type="Proteomes" id="UP000270581"/>
    </source>
</evidence>
<protein>
    <submittedName>
        <fullName evidence="2">Uncharacterized protein</fullName>
    </submittedName>
</protein>
<reference evidence="2 3" key="1">
    <citation type="submission" date="2018-11" db="EMBL/GenBank/DDBJ databases">
        <title>Genome sequences of Natronomonas sp. CBA1133.</title>
        <authorList>
            <person name="Roh S.W."/>
            <person name="Cha I.-T."/>
        </authorList>
    </citation>
    <scope>NUCLEOTIDE SEQUENCE [LARGE SCALE GENOMIC DNA]</scope>
    <source>
        <strain evidence="2 3">CBA1133</strain>
    </source>
</reference>
<evidence type="ECO:0000256" key="1">
    <source>
        <dbReference type="SAM" id="MobiDB-lite"/>
    </source>
</evidence>
<accession>A0AAJ4R641</accession>
<comment type="caution">
    <text evidence="2">The sequence shown here is derived from an EMBL/GenBank/DDBJ whole genome shotgun (WGS) entry which is preliminary data.</text>
</comment>
<dbReference type="Proteomes" id="UP000270581">
    <property type="component" value="Unassembled WGS sequence"/>
</dbReference>
<feature type="region of interest" description="Disordered" evidence="1">
    <location>
        <begin position="51"/>
        <end position="70"/>
    </location>
</feature>
<organism evidence="2 3">
    <name type="scientific">Halosegnis longus</name>
    <dbReference type="NCBI Taxonomy" id="2216012"/>
    <lineage>
        <taxon>Archaea</taxon>
        <taxon>Methanobacteriati</taxon>
        <taxon>Methanobacteriota</taxon>
        <taxon>Stenosarchaea group</taxon>
        <taxon>Halobacteria</taxon>
        <taxon>Halobacteriales</taxon>
        <taxon>Natronomonadaceae</taxon>
        <taxon>Halosegnis</taxon>
    </lineage>
</organism>
<name>A0AAJ4R641_9EURY</name>
<sequence>MGCAKRSTAVTEDMIEIYRRFATGTLGRARAKDLLGEHWEETAQIASIRDAQEANEEGGYSADELSQIFS</sequence>
<gene>
    <name evidence="2" type="ORF">Nmn1133_14110</name>
</gene>
<proteinExistence type="predicted"/>
<evidence type="ECO:0000313" key="2">
    <source>
        <dbReference type="EMBL" id="RNJ22070.1"/>
    </source>
</evidence>
<keyword evidence="3" id="KW-1185">Reference proteome</keyword>
<dbReference type="EMBL" id="RJJC01000003">
    <property type="protein sequence ID" value="RNJ22070.1"/>
    <property type="molecule type" value="Genomic_DNA"/>
</dbReference>
<dbReference type="AlphaFoldDB" id="A0AAJ4R641"/>